<dbReference type="InterPro" id="IPR013766">
    <property type="entry name" value="Thioredoxin_domain"/>
</dbReference>
<keyword evidence="3 9" id="KW-0812">Transmembrane</keyword>
<dbReference type="Proteomes" id="UP000199317">
    <property type="component" value="Unassembled WGS sequence"/>
</dbReference>
<dbReference type="EMBL" id="FNJL01000016">
    <property type="protein sequence ID" value="SDP57502.1"/>
    <property type="molecule type" value="Genomic_DNA"/>
</dbReference>
<evidence type="ECO:0000256" key="8">
    <source>
        <dbReference type="SAM" id="MobiDB-lite"/>
    </source>
</evidence>
<dbReference type="PROSITE" id="PS51352">
    <property type="entry name" value="THIOREDOXIN_2"/>
    <property type="match status" value="1"/>
</dbReference>
<evidence type="ECO:0000259" key="11">
    <source>
        <dbReference type="PROSITE" id="PS51352"/>
    </source>
</evidence>
<feature type="region of interest" description="Disordered" evidence="8">
    <location>
        <begin position="198"/>
        <end position="219"/>
    </location>
</feature>
<feature type="transmembrane region" description="Helical" evidence="9">
    <location>
        <begin position="504"/>
        <end position="524"/>
    </location>
</feature>
<evidence type="ECO:0000256" key="9">
    <source>
        <dbReference type="SAM" id="Phobius"/>
    </source>
</evidence>
<proteinExistence type="predicted"/>
<dbReference type="SUPFAM" id="SSF52833">
    <property type="entry name" value="Thioredoxin-like"/>
    <property type="match status" value="1"/>
</dbReference>
<dbReference type="GO" id="GO:0015035">
    <property type="term" value="F:protein-disulfide reductase activity"/>
    <property type="evidence" value="ECO:0007669"/>
    <property type="project" value="TreeGrafter"/>
</dbReference>
<accession>A0A1H0TTS8</accession>
<evidence type="ECO:0000256" key="2">
    <source>
        <dbReference type="ARBA" id="ARBA00022475"/>
    </source>
</evidence>
<dbReference type="CDD" id="cd02953">
    <property type="entry name" value="DsbDgamma"/>
    <property type="match status" value="1"/>
</dbReference>
<gene>
    <name evidence="12" type="ORF">SAMN04489708_11696</name>
</gene>
<feature type="transmembrane region" description="Helical" evidence="9">
    <location>
        <begin position="473"/>
        <end position="492"/>
    </location>
</feature>
<comment type="subcellular location">
    <subcellularLocation>
        <location evidence="1">Cell membrane</location>
        <topology evidence="1">Multi-pass membrane protein</topology>
    </subcellularLocation>
</comment>
<evidence type="ECO:0000256" key="5">
    <source>
        <dbReference type="ARBA" id="ARBA00022989"/>
    </source>
</evidence>
<feature type="transmembrane region" description="Helical" evidence="9">
    <location>
        <begin position="545"/>
        <end position="564"/>
    </location>
</feature>
<reference evidence="13" key="1">
    <citation type="submission" date="2016-10" db="EMBL/GenBank/DDBJ databases">
        <authorList>
            <person name="Varghese N."/>
            <person name="Submissions S."/>
        </authorList>
    </citation>
    <scope>NUCLEOTIDE SEQUENCE [LARGE SCALE GENOMIC DNA]</scope>
    <source>
        <strain evidence="13">DSM 17101</strain>
    </source>
</reference>
<organism evidence="12 13">
    <name type="scientific">Paracidovorax cattleyae</name>
    <dbReference type="NCBI Taxonomy" id="80868"/>
    <lineage>
        <taxon>Bacteria</taxon>
        <taxon>Pseudomonadati</taxon>
        <taxon>Pseudomonadota</taxon>
        <taxon>Betaproteobacteria</taxon>
        <taxon>Burkholderiales</taxon>
        <taxon>Comamonadaceae</taxon>
        <taxon>Paracidovorax</taxon>
    </lineage>
</organism>
<dbReference type="GO" id="GO:0005886">
    <property type="term" value="C:plasma membrane"/>
    <property type="evidence" value="ECO:0007669"/>
    <property type="project" value="UniProtKB-SubCell"/>
</dbReference>
<sequence>MSVRLLQRLLPPLALLAAFTLAAPASAQLLSQPAGGASAGTAAGSSTVTTPHVRAELVAHAPDGVGPGKPLWLGLSITHQPEWHTYWKNPGDSGLPTQIAWRQLPTGIDAGEIAWPVPRKIPIGTLANYGYEGTVLLPVPMTVSGAFSPGPLARNATFTLHASWLVCRKECIPEEGTFTLQVPIASTTAMQAQDFETARQAHPQPLPAPPAAAAGGTRSHARVERGMLVLTVAGLPEAVRGKPMDFFPETPGVIETADDGTQDWQGDVWTARVALSAQRSEGPMPLPIVLAQGGRGWRAELPVEGGWPRPASMATVSPALEAALRANAQQASAPAPAAPATPAPAGVLAAALLGAMLGGLVLNLMPCVFPVLAIKVAGFARHGQDRRAHRLGGIAYTAGVVLSFLALGGAMLALRAAGEAVGWGFQLQSPAVVAVLAALFTLIGLNLSGVFEFGRMLPSSFAGLQARHPVADAFLTGVLAVAVASPCTAPFMGASVGLTATLPAAQALAVFAALGIGLALPYLAASWVPAVARALPRPGAWMDTLRRFLAFPMFATVVWLVWVLGQQSGIDGAAALLALLVALGMVVWACTLAGRARLALAPLSLAVFAALAVAAVPKITEAVPPVASAASATQGTPGAAASAWQPWRPGLADELLAQGRPVFVDYTAAWCVTCQFNKKTTLASDAVLREFAGRNVALLRADWTRRDPAITAALAQLGRSGVPVYVLQAPGRPPVVFSEILGERELRTALAAL</sequence>
<dbReference type="InterPro" id="IPR036249">
    <property type="entry name" value="Thioredoxin-like_sf"/>
</dbReference>
<keyword evidence="2" id="KW-1003">Cell membrane</keyword>
<dbReference type="InterPro" id="IPR003834">
    <property type="entry name" value="Cyt_c_assmbl_TM_dom"/>
</dbReference>
<feature type="transmembrane region" description="Helical" evidence="9">
    <location>
        <begin position="394"/>
        <end position="418"/>
    </location>
</feature>
<dbReference type="InterPro" id="IPR017937">
    <property type="entry name" value="Thioredoxin_CS"/>
</dbReference>
<feature type="chain" id="PRO_5011621420" evidence="10">
    <location>
        <begin position="28"/>
        <end position="753"/>
    </location>
</feature>
<evidence type="ECO:0000256" key="7">
    <source>
        <dbReference type="ARBA" id="ARBA00023284"/>
    </source>
</evidence>
<dbReference type="Pfam" id="PF11412">
    <property type="entry name" value="DsbD_N"/>
    <property type="match status" value="1"/>
</dbReference>
<feature type="transmembrane region" description="Helical" evidence="9">
    <location>
        <begin position="347"/>
        <end position="373"/>
    </location>
</feature>
<dbReference type="Pfam" id="PF02683">
    <property type="entry name" value="DsbD_TM"/>
    <property type="match status" value="1"/>
</dbReference>
<protein>
    <submittedName>
        <fullName evidence="12">Thiol:disulfide interchange protein DsbD</fullName>
    </submittedName>
</protein>
<evidence type="ECO:0000313" key="12">
    <source>
        <dbReference type="EMBL" id="SDP57502.1"/>
    </source>
</evidence>
<evidence type="ECO:0000256" key="1">
    <source>
        <dbReference type="ARBA" id="ARBA00004651"/>
    </source>
</evidence>
<dbReference type="Gene3D" id="3.40.30.10">
    <property type="entry name" value="Glutaredoxin"/>
    <property type="match status" value="1"/>
</dbReference>
<keyword evidence="5 9" id="KW-1133">Transmembrane helix</keyword>
<dbReference type="PROSITE" id="PS00194">
    <property type="entry name" value="THIOREDOXIN_1"/>
    <property type="match status" value="1"/>
</dbReference>
<feature type="transmembrane region" description="Helical" evidence="9">
    <location>
        <begin position="570"/>
        <end position="591"/>
    </location>
</feature>
<dbReference type="PANTHER" id="PTHR32234:SF3">
    <property type="entry name" value="SUPPRESSION OF COPPER SENSITIVITY PROTEIN"/>
    <property type="match status" value="1"/>
</dbReference>
<keyword evidence="13" id="KW-1185">Reference proteome</keyword>
<dbReference type="InterPro" id="IPR028250">
    <property type="entry name" value="DsbDN"/>
</dbReference>
<keyword evidence="4" id="KW-0201">Cytochrome c-type biogenesis</keyword>
<evidence type="ECO:0000256" key="10">
    <source>
        <dbReference type="SAM" id="SignalP"/>
    </source>
</evidence>
<keyword evidence="6 9" id="KW-0472">Membrane</keyword>
<dbReference type="Pfam" id="PF13899">
    <property type="entry name" value="Thioredoxin_7"/>
    <property type="match status" value="1"/>
</dbReference>
<feature type="domain" description="Thioredoxin" evidence="11">
    <location>
        <begin position="617"/>
        <end position="753"/>
    </location>
</feature>
<dbReference type="RefSeq" id="WP_208606019.1">
    <property type="nucleotide sequence ID" value="NZ_FNJL01000016.1"/>
</dbReference>
<dbReference type="PANTHER" id="PTHR32234">
    <property type="entry name" value="THIOL:DISULFIDE INTERCHANGE PROTEIN DSBD"/>
    <property type="match status" value="1"/>
</dbReference>
<keyword evidence="7" id="KW-0676">Redox-active center</keyword>
<evidence type="ECO:0000256" key="6">
    <source>
        <dbReference type="ARBA" id="ARBA00023136"/>
    </source>
</evidence>
<evidence type="ECO:0000256" key="3">
    <source>
        <dbReference type="ARBA" id="ARBA00022692"/>
    </source>
</evidence>
<feature type="transmembrane region" description="Helical" evidence="9">
    <location>
        <begin position="598"/>
        <end position="616"/>
    </location>
</feature>
<dbReference type="GO" id="GO:0017004">
    <property type="term" value="P:cytochrome complex assembly"/>
    <property type="evidence" value="ECO:0007669"/>
    <property type="project" value="UniProtKB-KW"/>
</dbReference>
<feature type="signal peptide" evidence="10">
    <location>
        <begin position="1"/>
        <end position="27"/>
    </location>
</feature>
<dbReference type="GO" id="GO:0045454">
    <property type="term" value="P:cell redox homeostasis"/>
    <property type="evidence" value="ECO:0007669"/>
    <property type="project" value="TreeGrafter"/>
</dbReference>
<evidence type="ECO:0000256" key="4">
    <source>
        <dbReference type="ARBA" id="ARBA00022748"/>
    </source>
</evidence>
<keyword evidence="10" id="KW-0732">Signal</keyword>
<evidence type="ECO:0000313" key="13">
    <source>
        <dbReference type="Proteomes" id="UP000199317"/>
    </source>
</evidence>
<dbReference type="InterPro" id="IPR035671">
    <property type="entry name" value="DsbD_gamma"/>
</dbReference>
<feature type="transmembrane region" description="Helical" evidence="9">
    <location>
        <begin position="430"/>
        <end position="453"/>
    </location>
</feature>
<dbReference type="AlphaFoldDB" id="A0A1H0TTS8"/>
<name>A0A1H0TTS8_9BURK</name>